<reference evidence="1" key="1">
    <citation type="journal article" date="2020" name="Nature">
        <title>Giant virus diversity and host interactions through global metagenomics.</title>
        <authorList>
            <person name="Schulz F."/>
            <person name="Roux S."/>
            <person name="Paez-Espino D."/>
            <person name="Jungbluth S."/>
            <person name="Walsh D.A."/>
            <person name="Denef V.J."/>
            <person name="McMahon K.D."/>
            <person name="Konstantinidis K.T."/>
            <person name="Eloe-Fadrosh E.A."/>
            <person name="Kyrpides N.C."/>
            <person name="Woyke T."/>
        </authorList>
    </citation>
    <scope>NUCLEOTIDE SEQUENCE</scope>
    <source>
        <strain evidence="1">GVMAG-S-3300013006-138</strain>
    </source>
</reference>
<name>A0A6C0KKB2_9ZZZZ</name>
<dbReference type="EMBL" id="MN740932">
    <property type="protein sequence ID" value="QHU18452.1"/>
    <property type="molecule type" value="Genomic_DNA"/>
</dbReference>
<protein>
    <submittedName>
        <fullName evidence="1">Uncharacterized protein</fullName>
    </submittedName>
</protein>
<evidence type="ECO:0000313" key="1">
    <source>
        <dbReference type="EMBL" id="QHU18452.1"/>
    </source>
</evidence>
<dbReference type="AlphaFoldDB" id="A0A6C0KKB2"/>
<sequence length="318" mass="35860">MKAEHIMLISVLVGTVAVAALWKGLPKRNGTEITPEMLTIGMDRPVIWLFYNDSDVNSRNWSDFMSRSSRVINIPLLNLCYETITKMNGHRYRIEVVGGLQGVAERLGGWASLPFLLRNPKGRVGLAEEDWIRTALLAKFGGLWLSPSVICLKEFGALPSDKVVAFGQDEEPLYGSDVPGFRALWSPMPNHPIMTEWEHRIRARLDNQLGGRQIRGDCKSDWAEFTENGAACELRIKEELGRDPRTNKSLDLENILASGTSGRLPFQIPDTAVYIPIPYNDLLNRRNFGWILRSSEEQILESDLAIRYILDGTYVKST</sequence>
<accession>A0A6C0KKB2</accession>
<proteinExistence type="predicted"/>
<organism evidence="1">
    <name type="scientific">viral metagenome</name>
    <dbReference type="NCBI Taxonomy" id="1070528"/>
    <lineage>
        <taxon>unclassified sequences</taxon>
        <taxon>metagenomes</taxon>
        <taxon>organismal metagenomes</taxon>
    </lineage>
</organism>